<feature type="transmembrane region" description="Helical" evidence="2">
    <location>
        <begin position="6"/>
        <end position="35"/>
    </location>
</feature>
<comment type="caution">
    <text evidence="3">The sequence shown here is derived from an EMBL/GenBank/DDBJ whole genome shotgun (WGS) entry which is preliminary data.</text>
</comment>
<organism evidence="3 4">
    <name type="scientific">Castanea mollissima</name>
    <name type="common">Chinese chestnut</name>
    <dbReference type="NCBI Taxonomy" id="60419"/>
    <lineage>
        <taxon>Eukaryota</taxon>
        <taxon>Viridiplantae</taxon>
        <taxon>Streptophyta</taxon>
        <taxon>Embryophyta</taxon>
        <taxon>Tracheophyta</taxon>
        <taxon>Spermatophyta</taxon>
        <taxon>Magnoliopsida</taxon>
        <taxon>eudicotyledons</taxon>
        <taxon>Gunneridae</taxon>
        <taxon>Pentapetalae</taxon>
        <taxon>rosids</taxon>
        <taxon>fabids</taxon>
        <taxon>Fagales</taxon>
        <taxon>Fagaceae</taxon>
        <taxon>Castanea</taxon>
    </lineage>
</organism>
<evidence type="ECO:0008006" key="5">
    <source>
        <dbReference type="Google" id="ProtNLM"/>
    </source>
</evidence>
<evidence type="ECO:0000313" key="3">
    <source>
        <dbReference type="EMBL" id="KAF3945468.1"/>
    </source>
</evidence>
<protein>
    <recommendedName>
        <fullName evidence="5">GAG-pre-integrase domain-containing protein</fullName>
    </recommendedName>
</protein>
<feature type="region of interest" description="Disordered" evidence="1">
    <location>
        <begin position="152"/>
        <end position="223"/>
    </location>
</feature>
<dbReference type="Proteomes" id="UP000737018">
    <property type="component" value="Unassembled WGS sequence"/>
</dbReference>
<gene>
    <name evidence="3" type="ORF">CMV_028146</name>
</gene>
<keyword evidence="2" id="KW-1133">Transmembrane helix</keyword>
<evidence type="ECO:0000313" key="4">
    <source>
        <dbReference type="Proteomes" id="UP000737018"/>
    </source>
</evidence>
<keyword evidence="4" id="KW-1185">Reference proteome</keyword>
<feature type="compositionally biased region" description="Low complexity" evidence="1">
    <location>
        <begin position="152"/>
        <end position="185"/>
    </location>
</feature>
<accession>A0A8J4Q8B7</accession>
<dbReference type="AlphaFoldDB" id="A0A8J4Q8B7"/>
<evidence type="ECO:0000256" key="2">
    <source>
        <dbReference type="SAM" id="Phobius"/>
    </source>
</evidence>
<sequence length="223" mass="23919">MVDETTLPLLVGIVVVDAVVVPHLIPPLGLILLGLPLELLGPHVKYATKWVTQPYNAITGSTMPIMDRVSRHILHRGPSKAGLYSFFPSSSRQHPYAAFVGERASLTAWHGRLGHLALRAVRQVLSKFQLPFVANKTSDVAYLPSSLPSILGSPPAPQSTATSSVSRSPPTLPCSSSSPPTQQLPLADSNPQAPPAPPQNIRPMQTRSKSNIFKPKHLSDGTV</sequence>
<dbReference type="EMBL" id="JRKL02012448">
    <property type="protein sequence ID" value="KAF3945468.1"/>
    <property type="molecule type" value="Genomic_DNA"/>
</dbReference>
<name>A0A8J4Q8B7_9ROSI</name>
<keyword evidence="2" id="KW-0812">Transmembrane</keyword>
<keyword evidence="2" id="KW-0472">Membrane</keyword>
<reference evidence="3" key="1">
    <citation type="submission" date="2020-03" db="EMBL/GenBank/DDBJ databases">
        <title>Castanea mollissima Vanexum genome sequencing.</title>
        <authorList>
            <person name="Staton M."/>
        </authorList>
    </citation>
    <scope>NUCLEOTIDE SEQUENCE</scope>
    <source>
        <tissue evidence="3">Leaf</tissue>
    </source>
</reference>
<proteinExistence type="predicted"/>
<feature type="compositionally biased region" description="Polar residues" evidence="1">
    <location>
        <begin position="202"/>
        <end position="211"/>
    </location>
</feature>
<evidence type="ECO:0000256" key="1">
    <source>
        <dbReference type="SAM" id="MobiDB-lite"/>
    </source>
</evidence>